<evidence type="ECO:0000259" key="3">
    <source>
        <dbReference type="PROSITE" id="PS50158"/>
    </source>
</evidence>
<reference evidence="5" key="2">
    <citation type="submission" date="2025-08" db="UniProtKB">
        <authorList>
            <consortium name="RefSeq"/>
        </authorList>
    </citation>
    <scope>IDENTIFICATION</scope>
</reference>
<dbReference type="RefSeq" id="XP_015064584.1">
    <property type="nucleotide sequence ID" value="XM_015209098.1"/>
</dbReference>
<sequence length="183" mass="20636">MSVKEYFLKFMKLSKYASSLVSNDRDEMTRYVMGVSEELKEESRAAMFHDNIDLSRLMVHGQQVEDSRLRKSNREAKKGMSFECASSKSKPDIQGKPNFKKRFSKKVPSNLSKTHNNRVSNPKDPNGRNVDPPRERPICGKCGKKYVAEYLVGTNSCYGCGECGHMVQDCPNVNIKGKGNSQA</sequence>
<keyword evidence="1" id="KW-0479">Metal-binding</keyword>
<evidence type="ECO:0000256" key="2">
    <source>
        <dbReference type="SAM" id="MobiDB-lite"/>
    </source>
</evidence>
<dbReference type="Proteomes" id="UP000694930">
    <property type="component" value="Chromosome 2"/>
</dbReference>
<name>A0ABM1G1G8_SOLPN</name>
<keyword evidence="1" id="KW-0862">Zinc</keyword>
<accession>A0ABM1G1G8</accession>
<gene>
    <name evidence="5" type="primary">LOC107009757</name>
</gene>
<evidence type="ECO:0000313" key="4">
    <source>
        <dbReference type="Proteomes" id="UP000694930"/>
    </source>
</evidence>
<dbReference type="PROSITE" id="PS50158">
    <property type="entry name" value="ZF_CCHC"/>
    <property type="match status" value="1"/>
</dbReference>
<protein>
    <submittedName>
        <fullName evidence="5">Uncharacterized protein LOC107009757</fullName>
    </submittedName>
</protein>
<dbReference type="InterPro" id="IPR036875">
    <property type="entry name" value="Znf_CCHC_sf"/>
</dbReference>
<reference evidence="4" key="1">
    <citation type="journal article" date="2014" name="Nat. Genet.">
        <title>The genome of the stress-tolerant wild tomato species Solanum pennellii.</title>
        <authorList>
            <person name="Bolger A."/>
            <person name="Scossa F."/>
            <person name="Bolger M.E."/>
            <person name="Lanz C."/>
            <person name="Maumus F."/>
            <person name="Tohge T."/>
            <person name="Quesneville H."/>
            <person name="Alseekh S."/>
            <person name="Sorensen I."/>
            <person name="Lichtenstein G."/>
            <person name="Fich E.A."/>
            <person name="Conte M."/>
            <person name="Keller H."/>
            <person name="Schneeberger K."/>
            <person name="Schwacke R."/>
            <person name="Ofner I."/>
            <person name="Vrebalov J."/>
            <person name="Xu Y."/>
            <person name="Osorio S."/>
            <person name="Aflitos S.A."/>
            <person name="Schijlen E."/>
            <person name="Jimenez-Gomez J.M."/>
            <person name="Ryngajllo M."/>
            <person name="Kimura S."/>
            <person name="Kumar R."/>
            <person name="Koenig D."/>
            <person name="Headland L.R."/>
            <person name="Maloof J.N."/>
            <person name="Sinha N."/>
            <person name="van Ham R.C."/>
            <person name="Lankhorst R.K."/>
            <person name="Mao L."/>
            <person name="Vogel A."/>
            <person name="Arsova B."/>
            <person name="Panstruga R."/>
            <person name="Fei Z."/>
            <person name="Rose J.K."/>
            <person name="Zamir D."/>
            <person name="Carrari F."/>
            <person name="Giovannoni J.J."/>
            <person name="Weigel D."/>
            <person name="Usadel B."/>
            <person name="Fernie A.R."/>
        </authorList>
    </citation>
    <scope>NUCLEOTIDE SEQUENCE [LARGE SCALE GENOMIC DNA]</scope>
    <source>
        <strain evidence="4">cv. LA0716</strain>
    </source>
</reference>
<keyword evidence="4" id="KW-1185">Reference proteome</keyword>
<organism evidence="4 5">
    <name type="scientific">Solanum pennellii</name>
    <name type="common">Tomato</name>
    <name type="synonym">Lycopersicon pennellii</name>
    <dbReference type="NCBI Taxonomy" id="28526"/>
    <lineage>
        <taxon>Eukaryota</taxon>
        <taxon>Viridiplantae</taxon>
        <taxon>Streptophyta</taxon>
        <taxon>Embryophyta</taxon>
        <taxon>Tracheophyta</taxon>
        <taxon>Spermatophyta</taxon>
        <taxon>Magnoliopsida</taxon>
        <taxon>eudicotyledons</taxon>
        <taxon>Gunneridae</taxon>
        <taxon>Pentapetalae</taxon>
        <taxon>asterids</taxon>
        <taxon>lamiids</taxon>
        <taxon>Solanales</taxon>
        <taxon>Solanaceae</taxon>
        <taxon>Solanoideae</taxon>
        <taxon>Solaneae</taxon>
        <taxon>Solanum</taxon>
        <taxon>Solanum subgen. Lycopersicon</taxon>
    </lineage>
</organism>
<feature type="domain" description="CCHC-type" evidence="3">
    <location>
        <begin position="157"/>
        <end position="172"/>
    </location>
</feature>
<feature type="region of interest" description="Disordered" evidence="2">
    <location>
        <begin position="63"/>
        <end position="135"/>
    </location>
</feature>
<evidence type="ECO:0000256" key="1">
    <source>
        <dbReference type="PROSITE-ProRule" id="PRU00047"/>
    </source>
</evidence>
<keyword evidence="1" id="KW-0863">Zinc-finger</keyword>
<dbReference type="InterPro" id="IPR001878">
    <property type="entry name" value="Znf_CCHC"/>
</dbReference>
<proteinExistence type="predicted"/>
<dbReference type="PANTHER" id="PTHR34482:SF57">
    <property type="entry name" value="RETROTRANSPOSON GAG DOMAIN-CONTAINING PROTEIN"/>
    <property type="match status" value="1"/>
</dbReference>
<evidence type="ECO:0000313" key="5">
    <source>
        <dbReference type="RefSeq" id="XP_015064584.1"/>
    </source>
</evidence>
<dbReference type="SUPFAM" id="SSF57756">
    <property type="entry name" value="Retrovirus zinc finger-like domains"/>
    <property type="match status" value="1"/>
</dbReference>
<feature type="compositionally biased region" description="Polar residues" evidence="2">
    <location>
        <begin position="107"/>
        <end position="120"/>
    </location>
</feature>
<feature type="compositionally biased region" description="Basic and acidic residues" evidence="2">
    <location>
        <begin position="63"/>
        <end position="80"/>
    </location>
</feature>
<dbReference type="GeneID" id="107009757"/>
<dbReference type="PANTHER" id="PTHR34482">
    <property type="entry name" value="DNA DAMAGE-INDUCIBLE PROTEIN 1-LIKE"/>
    <property type="match status" value="1"/>
</dbReference>